<sequence>MPELITCAECGKQLSSSLNCCPHCGQNPHLTKCDFCGKQIKHSEIPFHKSCEQSWQEVVFSESFCCRVCHKEFTYGYANQHKETRVSCDDFEQTYFRCPECGEHTQMTHCSYCKTILYPYGYKKITVQSRNALTDIPFHDSCFSKRKQYVKQSSCFIATAACSENSLEVITLRAFRDEYLLLTLIGRRFITIYEQVSPPLAKYITQYPIFRSIIKYCVIKPICAVAKTFMMIRKNNLTNTISK</sequence>
<gene>
    <name evidence="1" type="ORF">U27_06261</name>
</gene>
<dbReference type="AlphaFoldDB" id="A0A081C3X9"/>
<reference evidence="1" key="1">
    <citation type="journal article" date="2015" name="PeerJ">
        <title>First genomic representation of candidate bacterial phylum KSB3 points to enhanced environmental sensing as a trigger of wastewater bulking.</title>
        <authorList>
            <person name="Sekiguchi Y."/>
            <person name="Ohashi A."/>
            <person name="Parks D.H."/>
            <person name="Yamauchi T."/>
            <person name="Tyson G.W."/>
            <person name="Hugenholtz P."/>
        </authorList>
    </citation>
    <scope>NUCLEOTIDE SEQUENCE [LARGE SCALE GENOMIC DNA]</scope>
</reference>
<dbReference type="HOGENOM" id="CLU_1140813_0_0_0"/>
<accession>A0A081C3X9</accession>
<protein>
    <submittedName>
        <fullName evidence="1">Restriction system mrr homolog</fullName>
    </submittedName>
</protein>
<dbReference type="Proteomes" id="UP000030661">
    <property type="component" value="Unassembled WGS sequence"/>
</dbReference>
<keyword evidence="2" id="KW-1185">Reference proteome</keyword>
<dbReference type="NCBIfam" id="NF041770">
    <property type="entry name" value="CFI_box_CTERM"/>
    <property type="match status" value="1"/>
</dbReference>
<organism evidence="1">
    <name type="scientific">Vecturithrix granuli</name>
    <dbReference type="NCBI Taxonomy" id="1499967"/>
    <lineage>
        <taxon>Bacteria</taxon>
        <taxon>Candidatus Moduliflexota</taxon>
        <taxon>Candidatus Vecturitrichia</taxon>
        <taxon>Candidatus Vecturitrichales</taxon>
        <taxon>Candidatus Vecturitrichaceae</taxon>
        <taxon>Candidatus Vecturithrix</taxon>
    </lineage>
</organism>
<evidence type="ECO:0000313" key="1">
    <source>
        <dbReference type="EMBL" id="GAK59284.1"/>
    </source>
</evidence>
<name>A0A081C3X9_VECG1</name>
<dbReference type="InterPro" id="IPR049886">
    <property type="entry name" value="CFI_box_CTERM_dom"/>
</dbReference>
<dbReference type="EMBL" id="DF820469">
    <property type="protein sequence ID" value="GAK59284.1"/>
    <property type="molecule type" value="Genomic_DNA"/>
</dbReference>
<proteinExistence type="predicted"/>
<evidence type="ECO:0000313" key="2">
    <source>
        <dbReference type="Proteomes" id="UP000030661"/>
    </source>
</evidence>